<dbReference type="InterPro" id="IPR008966">
    <property type="entry name" value="Adhesion_dom_sf"/>
</dbReference>
<dbReference type="EMBL" id="CP012830">
    <property type="protein sequence ID" value="ALI02890.1"/>
    <property type="molecule type" value="Genomic_DNA"/>
</dbReference>
<reference evidence="2" key="1">
    <citation type="submission" date="2015-09" db="EMBL/GenBank/DDBJ databases">
        <title>Whole genome sequence of Pseudomonas fluorescens FW300-N2E3.</title>
        <authorList>
            <person name="Ray J."/>
            <person name="Melnyk R."/>
            <person name="Deutschbauer A."/>
        </authorList>
    </citation>
    <scope>NUCLEOTIDE SEQUENCE [LARGE SCALE GENOMIC DNA]</scope>
    <source>
        <strain evidence="2">FW300-N2E3</strain>
    </source>
</reference>
<protein>
    <recommendedName>
        <fullName evidence="3">Fimbrial protein</fullName>
    </recommendedName>
</protein>
<organism evidence="1 2">
    <name type="scientific">Pseudomonas fluorescens</name>
    <dbReference type="NCBI Taxonomy" id="294"/>
    <lineage>
        <taxon>Bacteria</taxon>
        <taxon>Pseudomonadati</taxon>
        <taxon>Pseudomonadota</taxon>
        <taxon>Gammaproteobacteria</taxon>
        <taxon>Pseudomonadales</taxon>
        <taxon>Pseudomonadaceae</taxon>
        <taxon>Pseudomonas</taxon>
    </lineage>
</organism>
<dbReference type="InterPro" id="IPR036937">
    <property type="entry name" value="Adhesion_dom_fimbrial_sf"/>
</dbReference>
<sequence>MFPYDFFVVFNAERATGIYSTVVTVYGYSPIDNVKRKAKIAEVTYTYIVVEPACSIGSATSLALQFGTLSPNDVGAQRTADITVNCLSGVTARARLVPTQSAVGTGLSATSLEGLSMAATWADNGQAVDFNVTRSFSLSTGSNLISLNFRPVVNAGALPTGAFSSQYTLNLTYP</sequence>
<dbReference type="SUPFAM" id="SSF49401">
    <property type="entry name" value="Bacterial adhesins"/>
    <property type="match status" value="1"/>
</dbReference>
<dbReference type="AlphaFoldDB" id="A0A0N9WI56"/>
<dbReference type="Gene3D" id="2.60.40.1090">
    <property type="entry name" value="Fimbrial-type adhesion domain"/>
    <property type="match status" value="1"/>
</dbReference>
<evidence type="ECO:0000313" key="2">
    <source>
        <dbReference type="Proteomes" id="UP000066487"/>
    </source>
</evidence>
<gene>
    <name evidence="1" type="ORF">AO353_18050</name>
</gene>
<dbReference type="Proteomes" id="UP000066487">
    <property type="component" value="Chromosome"/>
</dbReference>
<dbReference type="GO" id="GO:0007155">
    <property type="term" value="P:cell adhesion"/>
    <property type="evidence" value="ECO:0007669"/>
    <property type="project" value="InterPro"/>
</dbReference>
<dbReference type="GO" id="GO:0009289">
    <property type="term" value="C:pilus"/>
    <property type="evidence" value="ECO:0007669"/>
    <property type="project" value="InterPro"/>
</dbReference>
<proteinExistence type="predicted"/>
<evidence type="ECO:0008006" key="3">
    <source>
        <dbReference type="Google" id="ProtNLM"/>
    </source>
</evidence>
<reference evidence="1 2" key="2">
    <citation type="journal article" date="2018" name="Nature">
        <title>Mutant phenotypes for thousands of bacterial genes of unknown function.</title>
        <authorList>
            <person name="Price M.N."/>
            <person name="Wetmore K.M."/>
            <person name="Waters R.J."/>
            <person name="Callaghan M."/>
            <person name="Ray J."/>
            <person name="Liu H."/>
            <person name="Kuehl J.V."/>
            <person name="Melnyk R.A."/>
            <person name="Lamson J.S."/>
            <person name="Suh Y."/>
            <person name="Carlson H.K."/>
            <person name="Esquivel Z."/>
            <person name="Sadeeshkumar H."/>
            <person name="Chakraborty R."/>
            <person name="Zane G.M."/>
            <person name="Rubin B.E."/>
            <person name="Wall J.D."/>
            <person name="Visel A."/>
            <person name="Bristow J."/>
            <person name="Blow M.J."/>
            <person name="Arkin A.P."/>
            <person name="Deutschbauer A.M."/>
        </authorList>
    </citation>
    <scope>NUCLEOTIDE SEQUENCE [LARGE SCALE GENOMIC DNA]</scope>
    <source>
        <strain evidence="1 2">FW300-N2E3</strain>
    </source>
</reference>
<accession>A0A0N9WI56</accession>
<name>A0A0N9WI56_PSEFL</name>
<evidence type="ECO:0000313" key="1">
    <source>
        <dbReference type="EMBL" id="ALI02890.1"/>
    </source>
</evidence>